<comment type="similarity">
    <text evidence="1 3">Belongs to the TPP enzyme family.</text>
</comment>
<dbReference type="Proteomes" id="UP000242755">
    <property type="component" value="Unassembled WGS sequence"/>
</dbReference>
<dbReference type="CDD" id="cd00568">
    <property type="entry name" value="TPP_enzymes"/>
    <property type="match status" value="1"/>
</dbReference>
<dbReference type="SUPFAM" id="SSF52467">
    <property type="entry name" value="DHS-like NAD/FAD-binding domain"/>
    <property type="match status" value="1"/>
</dbReference>
<dbReference type="InterPro" id="IPR011766">
    <property type="entry name" value="TPP_enzyme_TPP-bd"/>
</dbReference>
<sequence>MQRAPCAAAVTKESAVKNYEAISRFLAHERSGKPLFGLMGDANLAYLGHFIEQTDGRYIGMSIEDAVVLAADGYARFSGEVGMATVTFGPAITNAITALTEAARARTPLVLLTGDTPDVNEHYQRIDIAAVAALTGAAYERSYSGADAVKTIHKAVMRARARQQPVIVNIPYAQMNDEVDLPELPDLSQPASVLGADSDRVEDALGYLMSARRPLVLAGRGVISAGARDSVLRFARMIGAPVMTSLIAKDLFRGEPENLGIHGTLSNEVGVEYMGDADVVIAFGASLNNWQTDHYHLMEGKKVIQVDSCAEALGKYGPVDVAIQADVAAAVDALAGTLLEADPDADSRPAPKYVAALEDRPQREALDDYRSTSREDHIDVRDAAMRISTAISHDGQKQINQVSDIGMYFPSVVQHMVVDPGRWDFAGYFGAIGLAIPLGVGAAYADSSRPTVVWVGDGAAMHSLMEVSTAVRDGLPLVVVVLNDSCYGAEFYKLENFGSKGETSFVEWPSFAAMARGMGAAGHTVSSLDELDSVLGELGEITAPTVIEVVTDPLERFRPKPRS</sequence>
<dbReference type="GO" id="GO:0030976">
    <property type="term" value="F:thiamine pyrophosphate binding"/>
    <property type="evidence" value="ECO:0007669"/>
    <property type="project" value="InterPro"/>
</dbReference>
<dbReference type="InterPro" id="IPR029035">
    <property type="entry name" value="DHS-like_NAD/FAD-binding_dom"/>
</dbReference>
<dbReference type="InterPro" id="IPR045229">
    <property type="entry name" value="TPP_enz"/>
</dbReference>
<evidence type="ECO:0000313" key="8">
    <source>
        <dbReference type="Proteomes" id="UP000242755"/>
    </source>
</evidence>
<dbReference type="Pfam" id="PF02776">
    <property type="entry name" value="TPP_enzyme_N"/>
    <property type="match status" value="1"/>
</dbReference>
<dbReference type="AlphaFoldDB" id="A0A2I1IHZ7"/>
<dbReference type="GO" id="GO:0003984">
    <property type="term" value="F:acetolactate synthase activity"/>
    <property type="evidence" value="ECO:0007669"/>
    <property type="project" value="TreeGrafter"/>
</dbReference>
<proteinExistence type="inferred from homology"/>
<evidence type="ECO:0000313" key="7">
    <source>
        <dbReference type="EMBL" id="PKY70746.1"/>
    </source>
</evidence>
<evidence type="ECO:0000259" key="5">
    <source>
        <dbReference type="Pfam" id="PF02775"/>
    </source>
</evidence>
<feature type="domain" description="Thiamine pyrophosphate enzyme TPP-binding" evidence="5">
    <location>
        <begin position="404"/>
        <end position="549"/>
    </location>
</feature>
<dbReference type="Gene3D" id="3.40.50.1220">
    <property type="entry name" value="TPP-binding domain"/>
    <property type="match status" value="1"/>
</dbReference>
<reference evidence="7 8" key="1">
    <citation type="submission" date="2017-12" db="EMBL/GenBank/DDBJ databases">
        <title>Phylogenetic diversity of female urinary microbiome.</title>
        <authorList>
            <person name="Thomas-White K."/>
            <person name="Wolfe A.J."/>
        </authorList>
    </citation>
    <scope>NUCLEOTIDE SEQUENCE [LARGE SCALE GENOMIC DNA]</scope>
    <source>
        <strain evidence="7 8">UMB0426</strain>
    </source>
</reference>
<dbReference type="CDD" id="cd07035">
    <property type="entry name" value="TPP_PYR_POX_like"/>
    <property type="match status" value="1"/>
</dbReference>
<keyword evidence="2 3" id="KW-0786">Thiamine pyrophosphate</keyword>
<dbReference type="InterPro" id="IPR012001">
    <property type="entry name" value="Thiamin_PyroP_enz_TPP-bd_dom"/>
</dbReference>
<dbReference type="Pfam" id="PF00205">
    <property type="entry name" value="TPP_enzyme_M"/>
    <property type="match status" value="1"/>
</dbReference>
<evidence type="ECO:0000256" key="1">
    <source>
        <dbReference type="ARBA" id="ARBA00007812"/>
    </source>
</evidence>
<evidence type="ECO:0000256" key="2">
    <source>
        <dbReference type="ARBA" id="ARBA00023052"/>
    </source>
</evidence>
<dbReference type="GO" id="GO:0005948">
    <property type="term" value="C:acetolactate synthase complex"/>
    <property type="evidence" value="ECO:0007669"/>
    <property type="project" value="TreeGrafter"/>
</dbReference>
<feature type="domain" description="Thiamine pyrophosphate enzyme central" evidence="4">
    <location>
        <begin position="201"/>
        <end position="334"/>
    </location>
</feature>
<dbReference type="Pfam" id="PF02775">
    <property type="entry name" value="TPP_enzyme_C"/>
    <property type="match status" value="1"/>
</dbReference>
<evidence type="ECO:0000259" key="6">
    <source>
        <dbReference type="Pfam" id="PF02776"/>
    </source>
</evidence>
<dbReference type="InterPro" id="IPR029061">
    <property type="entry name" value="THDP-binding"/>
</dbReference>
<dbReference type="PANTHER" id="PTHR18968">
    <property type="entry name" value="THIAMINE PYROPHOSPHATE ENZYMES"/>
    <property type="match status" value="1"/>
</dbReference>
<dbReference type="Gene3D" id="3.40.50.970">
    <property type="match status" value="2"/>
</dbReference>
<evidence type="ECO:0000259" key="4">
    <source>
        <dbReference type="Pfam" id="PF00205"/>
    </source>
</evidence>
<dbReference type="PANTHER" id="PTHR18968:SF13">
    <property type="entry name" value="ACETOLACTATE SYNTHASE CATALYTIC SUBUNIT, MITOCHONDRIAL"/>
    <property type="match status" value="1"/>
</dbReference>
<dbReference type="GO" id="GO:0000287">
    <property type="term" value="F:magnesium ion binding"/>
    <property type="evidence" value="ECO:0007669"/>
    <property type="project" value="InterPro"/>
</dbReference>
<dbReference type="SUPFAM" id="SSF52518">
    <property type="entry name" value="Thiamin diphosphate-binding fold (THDP-binding)"/>
    <property type="match status" value="2"/>
</dbReference>
<dbReference type="STRING" id="1176165.GCA_001584405_01395"/>
<accession>A0A2I1IHZ7</accession>
<gene>
    <name evidence="7" type="ORF">CYJ40_04055</name>
</gene>
<organism evidence="7 8">
    <name type="scientific">Brevibacterium ravenspurgense</name>
    <dbReference type="NCBI Taxonomy" id="479117"/>
    <lineage>
        <taxon>Bacteria</taxon>
        <taxon>Bacillati</taxon>
        <taxon>Actinomycetota</taxon>
        <taxon>Actinomycetes</taxon>
        <taxon>Micrococcales</taxon>
        <taxon>Brevibacteriaceae</taxon>
        <taxon>Brevibacterium</taxon>
    </lineage>
</organism>
<name>A0A2I1IHZ7_9MICO</name>
<dbReference type="EMBL" id="PKGO01000003">
    <property type="protein sequence ID" value="PKY70746.1"/>
    <property type="molecule type" value="Genomic_DNA"/>
</dbReference>
<dbReference type="GO" id="GO:0009099">
    <property type="term" value="P:L-valine biosynthetic process"/>
    <property type="evidence" value="ECO:0007669"/>
    <property type="project" value="TreeGrafter"/>
</dbReference>
<protein>
    <submittedName>
        <fullName evidence="7">Thiamine pyrophosphate-binding protein</fullName>
    </submittedName>
</protein>
<evidence type="ECO:0000256" key="3">
    <source>
        <dbReference type="RuleBase" id="RU362132"/>
    </source>
</evidence>
<dbReference type="InterPro" id="IPR012000">
    <property type="entry name" value="Thiamin_PyroP_enz_cen_dom"/>
</dbReference>
<dbReference type="GO" id="GO:0009097">
    <property type="term" value="P:isoleucine biosynthetic process"/>
    <property type="evidence" value="ECO:0007669"/>
    <property type="project" value="TreeGrafter"/>
</dbReference>
<dbReference type="GO" id="GO:0050660">
    <property type="term" value="F:flavin adenine dinucleotide binding"/>
    <property type="evidence" value="ECO:0007669"/>
    <property type="project" value="TreeGrafter"/>
</dbReference>
<comment type="caution">
    <text evidence="7">The sequence shown here is derived from an EMBL/GenBank/DDBJ whole genome shotgun (WGS) entry which is preliminary data.</text>
</comment>
<feature type="domain" description="Thiamine pyrophosphate enzyme N-terminal TPP-binding" evidence="6">
    <location>
        <begin position="32"/>
        <end position="124"/>
    </location>
</feature>